<proteinExistence type="predicted"/>
<accession>A0A9D4E3N5</accession>
<dbReference type="Proteomes" id="UP000828390">
    <property type="component" value="Unassembled WGS sequence"/>
</dbReference>
<dbReference type="InterPro" id="IPR013083">
    <property type="entry name" value="Znf_RING/FYVE/PHD"/>
</dbReference>
<reference evidence="1" key="1">
    <citation type="journal article" date="2019" name="bioRxiv">
        <title>The Genome of the Zebra Mussel, Dreissena polymorpha: A Resource for Invasive Species Research.</title>
        <authorList>
            <person name="McCartney M.A."/>
            <person name="Auch B."/>
            <person name="Kono T."/>
            <person name="Mallez S."/>
            <person name="Zhang Y."/>
            <person name="Obille A."/>
            <person name="Becker A."/>
            <person name="Abrahante J.E."/>
            <person name="Garbe J."/>
            <person name="Badalamenti J.P."/>
            <person name="Herman A."/>
            <person name="Mangelson H."/>
            <person name="Liachko I."/>
            <person name="Sullivan S."/>
            <person name="Sone E.D."/>
            <person name="Koren S."/>
            <person name="Silverstein K.A.T."/>
            <person name="Beckman K.B."/>
            <person name="Gohl D.M."/>
        </authorList>
    </citation>
    <scope>NUCLEOTIDE SEQUENCE</scope>
    <source>
        <strain evidence="1">Duluth1</strain>
        <tissue evidence="1">Whole animal</tissue>
    </source>
</reference>
<dbReference type="SUPFAM" id="SSF57903">
    <property type="entry name" value="FYVE/PHD zinc finger"/>
    <property type="match status" value="1"/>
</dbReference>
<protein>
    <submittedName>
        <fullName evidence="1">Uncharacterized protein</fullName>
    </submittedName>
</protein>
<dbReference type="Gene3D" id="3.30.40.10">
    <property type="entry name" value="Zinc/RING finger domain, C3HC4 (zinc finger)"/>
    <property type="match status" value="1"/>
</dbReference>
<keyword evidence="2" id="KW-1185">Reference proteome</keyword>
<dbReference type="InterPro" id="IPR011011">
    <property type="entry name" value="Znf_FYVE_PHD"/>
</dbReference>
<organism evidence="1 2">
    <name type="scientific">Dreissena polymorpha</name>
    <name type="common">Zebra mussel</name>
    <name type="synonym">Mytilus polymorpha</name>
    <dbReference type="NCBI Taxonomy" id="45954"/>
    <lineage>
        <taxon>Eukaryota</taxon>
        <taxon>Metazoa</taxon>
        <taxon>Spiralia</taxon>
        <taxon>Lophotrochozoa</taxon>
        <taxon>Mollusca</taxon>
        <taxon>Bivalvia</taxon>
        <taxon>Autobranchia</taxon>
        <taxon>Heteroconchia</taxon>
        <taxon>Euheterodonta</taxon>
        <taxon>Imparidentia</taxon>
        <taxon>Neoheterodontei</taxon>
        <taxon>Myida</taxon>
        <taxon>Dreissenoidea</taxon>
        <taxon>Dreissenidae</taxon>
        <taxon>Dreissena</taxon>
    </lineage>
</organism>
<dbReference type="AlphaFoldDB" id="A0A9D4E3N5"/>
<evidence type="ECO:0000313" key="2">
    <source>
        <dbReference type="Proteomes" id="UP000828390"/>
    </source>
</evidence>
<dbReference type="EMBL" id="JAIWYP010000009">
    <property type="protein sequence ID" value="KAH3773244.1"/>
    <property type="molecule type" value="Genomic_DNA"/>
</dbReference>
<name>A0A9D4E3N5_DREPO</name>
<gene>
    <name evidence="1" type="ORF">DPMN_174602</name>
</gene>
<reference evidence="1" key="2">
    <citation type="submission" date="2020-11" db="EMBL/GenBank/DDBJ databases">
        <authorList>
            <person name="McCartney M.A."/>
            <person name="Auch B."/>
            <person name="Kono T."/>
            <person name="Mallez S."/>
            <person name="Becker A."/>
            <person name="Gohl D.M."/>
            <person name="Silverstein K.A.T."/>
            <person name="Koren S."/>
            <person name="Bechman K.B."/>
            <person name="Herman A."/>
            <person name="Abrahante J.E."/>
            <person name="Garbe J."/>
        </authorList>
    </citation>
    <scope>NUCLEOTIDE SEQUENCE</scope>
    <source>
        <strain evidence="1">Duluth1</strain>
        <tissue evidence="1">Whole animal</tissue>
    </source>
</reference>
<comment type="caution">
    <text evidence="1">The sequence shown here is derived from an EMBL/GenBank/DDBJ whole genome shotgun (WGS) entry which is preliminary data.</text>
</comment>
<evidence type="ECO:0000313" key="1">
    <source>
        <dbReference type="EMBL" id="KAH3773244.1"/>
    </source>
</evidence>
<sequence length="66" mass="7553">MITCDYCDEWFHGAYVNIFPTESLSFDKYKCAKCKEGARSDIMTLHYDEMEASRYLRGGTPGALSQ</sequence>